<evidence type="ECO:0008006" key="3">
    <source>
        <dbReference type="Google" id="ProtNLM"/>
    </source>
</evidence>
<evidence type="ECO:0000313" key="2">
    <source>
        <dbReference type="Proteomes" id="UP000005446"/>
    </source>
</evidence>
<accession>H0EDP4</accession>
<comment type="caution">
    <text evidence="1">The sequence shown here is derived from an EMBL/GenBank/DDBJ whole genome shotgun (WGS) entry which is preliminary data.</text>
</comment>
<reference evidence="1 2" key="1">
    <citation type="journal article" date="2012" name="Eukaryot. Cell">
        <title>Genome sequence of the fungus Glarea lozoyensis: the first genome sequence of a species from the Helotiaceae family.</title>
        <authorList>
            <person name="Youssar L."/>
            <person name="Gruening B.A."/>
            <person name="Erxleben A."/>
            <person name="Guenther S."/>
            <person name="Huettel W."/>
        </authorList>
    </citation>
    <scope>NUCLEOTIDE SEQUENCE [LARGE SCALE GENOMIC DNA]</scope>
    <source>
        <strain evidence="2">ATCC 74030 / MF5533</strain>
    </source>
</reference>
<dbReference type="OrthoDB" id="5355126at2759"/>
<gene>
    <name evidence="1" type="ORF">M7I_0499</name>
</gene>
<dbReference type="Proteomes" id="UP000005446">
    <property type="component" value="Unassembled WGS sequence"/>
</dbReference>
<organism evidence="1 2">
    <name type="scientific">Glarea lozoyensis (strain ATCC 74030 / MF5533)</name>
    <dbReference type="NCBI Taxonomy" id="1104152"/>
    <lineage>
        <taxon>Eukaryota</taxon>
        <taxon>Fungi</taxon>
        <taxon>Dikarya</taxon>
        <taxon>Ascomycota</taxon>
        <taxon>Pezizomycotina</taxon>
        <taxon>Leotiomycetes</taxon>
        <taxon>Helotiales</taxon>
        <taxon>Helotiaceae</taxon>
        <taxon>Glarea</taxon>
    </lineage>
</organism>
<proteinExistence type="predicted"/>
<evidence type="ECO:0000313" key="1">
    <source>
        <dbReference type="EMBL" id="EHL03284.1"/>
    </source>
</evidence>
<protein>
    <recommendedName>
        <fullName evidence="3">Calcofluor white hypersensitive protein</fullName>
    </recommendedName>
</protein>
<sequence>MAQPRSRLPLYAGLTVAGVTGYYLYTAGGSPKVAEKQFESDIHKASAKTKAQLPGTASQVKKDGEKWASEAGQKVDSMVDQAKAEAAKAEGKFEQYRKDASKETMRAIDNADRKVEESAAKAKSGISSWFGGK</sequence>
<dbReference type="HOGENOM" id="CLU_129945_1_0_1"/>
<dbReference type="InParanoid" id="H0EDP4"/>
<dbReference type="AlphaFoldDB" id="H0EDP4"/>
<dbReference type="EMBL" id="AGUE01000010">
    <property type="protein sequence ID" value="EHL03284.1"/>
    <property type="molecule type" value="Genomic_DNA"/>
</dbReference>
<keyword evidence="2" id="KW-1185">Reference proteome</keyword>
<name>H0EDP4_GLAL7</name>